<dbReference type="AlphaFoldDB" id="A0A222GDP0"/>
<name>A0A222GDP0_9GAMM</name>
<proteinExistence type="predicted"/>
<keyword evidence="1" id="KW-0808">Transferase</keyword>
<dbReference type="GO" id="GO:0016301">
    <property type="term" value="F:kinase activity"/>
    <property type="evidence" value="ECO:0007669"/>
    <property type="project" value="UniProtKB-KW"/>
</dbReference>
<dbReference type="OrthoDB" id="3819922at2"/>
<evidence type="ECO:0000313" key="2">
    <source>
        <dbReference type="Proteomes" id="UP000202259"/>
    </source>
</evidence>
<dbReference type="EMBL" id="CP020465">
    <property type="protein sequence ID" value="ASP49773.1"/>
    <property type="molecule type" value="Genomic_DNA"/>
</dbReference>
<dbReference type="KEGG" id="cber:B5D82_19550"/>
<sequence>MGVRCKSSMATLYIFSGLPGAGKSTLATLLSKRLGASYLRVDTIEQSLKDICDIAIYSEGYQIAYRLASDNLIQGLNVVGDSCNSVYESRVEWEQTAINSGAKFINIEISCSNKIEHKIRVESRVSPVTGLVLPTWESVEAREYQPWDSEIISIDTAGETPERSIQKLIEMLNV</sequence>
<accession>A0A222GDP0</accession>
<dbReference type="PANTHER" id="PTHR37807">
    <property type="entry name" value="OS07G0160300 PROTEIN"/>
    <property type="match status" value="1"/>
</dbReference>
<dbReference type="Gene3D" id="3.40.50.300">
    <property type="entry name" value="P-loop containing nucleotide triphosphate hydrolases"/>
    <property type="match status" value="1"/>
</dbReference>
<dbReference type="SUPFAM" id="SSF52540">
    <property type="entry name" value="P-loop containing nucleoside triphosphate hydrolases"/>
    <property type="match status" value="1"/>
</dbReference>
<keyword evidence="1" id="KW-0418">Kinase</keyword>
<keyword evidence="2" id="KW-1185">Reference proteome</keyword>
<protein>
    <submittedName>
        <fullName evidence="1">Kinase</fullName>
    </submittedName>
</protein>
<dbReference type="InterPro" id="IPR027417">
    <property type="entry name" value="P-loop_NTPase"/>
</dbReference>
<dbReference type="Pfam" id="PF13671">
    <property type="entry name" value="AAA_33"/>
    <property type="match status" value="1"/>
</dbReference>
<dbReference type="Proteomes" id="UP000202259">
    <property type="component" value="Chromosome"/>
</dbReference>
<dbReference type="PANTHER" id="PTHR37807:SF3">
    <property type="entry name" value="OS07G0160300 PROTEIN"/>
    <property type="match status" value="1"/>
</dbReference>
<reference evidence="1 2" key="1">
    <citation type="submission" date="2017-08" db="EMBL/GenBank/DDBJ databases">
        <title>Complete genome of Colwellia sp. NB097-1, a psychrophile bacterium ioslated from Bering Sea.</title>
        <authorList>
            <person name="Chen X."/>
        </authorList>
    </citation>
    <scope>NUCLEOTIDE SEQUENCE [LARGE SCALE GENOMIC DNA]</scope>
    <source>
        <strain evidence="1 2">NB097-1</strain>
    </source>
</reference>
<organism evidence="1 2">
    <name type="scientific">Cognaticolwellia beringensis</name>
    <dbReference type="NCBI Taxonomy" id="1967665"/>
    <lineage>
        <taxon>Bacteria</taxon>
        <taxon>Pseudomonadati</taxon>
        <taxon>Pseudomonadota</taxon>
        <taxon>Gammaproteobacteria</taxon>
        <taxon>Alteromonadales</taxon>
        <taxon>Colwelliaceae</taxon>
        <taxon>Cognaticolwellia</taxon>
    </lineage>
</organism>
<evidence type="ECO:0000313" key="1">
    <source>
        <dbReference type="EMBL" id="ASP49773.1"/>
    </source>
</evidence>
<gene>
    <name evidence="1" type="ORF">B5D82_19550</name>
</gene>